<dbReference type="Gene3D" id="3.40.50.2000">
    <property type="entry name" value="Glycogen Phosphorylase B"/>
    <property type="match status" value="2"/>
</dbReference>
<organism evidence="2 3">
    <name type="scientific">Streptomyces hydrogenans</name>
    <dbReference type="NCBI Taxonomy" id="1873719"/>
    <lineage>
        <taxon>Bacteria</taxon>
        <taxon>Bacillati</taxon>
        <taxon>Actinomycetota</taxon>
        <taxon>Actinomycetes</taxon>
        <taxon>Kitasatosporales</taxon>
        <taxon>Streptomycetaceae</taxon>
        <taxon>Streptomyces</taxon>
    </lineage>
</organism>
<dbReference type="PANTHER" id="PTHR42655:SF1">
    <property type="entry name" value="GLYCOGEN PHOSPHORYLASE"/>
    <property type="match status" value="1"/>
</dbReference>
<feature type="compositionally biased region" description="Low complexity" evidence="1">
    <location>
        <begin position="160"/>
        <end position="221"/>
    </location>
</feature>
<sequence length="221" mass="23654">MAAMGLRLAQRANGVSTLHGAVSREMFAGLWPGFDTGEVPITSITNGVHAPTWTAPEVGRLGADASDAELWELRRTLRTRLVTDVRDRLRASWRQRGAAAAELGWTDSVLDPDVLTIGFARRVPSYKRLTLMLRDKDRLRALLLHPERPVQLVVAGKAHPPTTAARSSSRSWSASPTTPGSGTGSSSCPTTAWRWPAASTPAATSGSTTRSAPWRPAAPAA</sequence>
<evidence type="ECO:0000256" key="1">
    <source>
        <dbReference type="SAM" id="MobiDB-lite"/>
    </source>
</evidence>
<name>A0ABQ3PCQ1_9ACTN</name>
<accession>A0ABQ3PCQ1</accession>
<evidence type="ECO:0000313" key="3">
    <source>
        <dbReference type="Proteomes" id="UP001052739"/>
    </source>
</evidence>
<keyword evidence="3" id="KW-1185">Reference proteome</keyword>
<gene>
    <name evidence="2" type="ORF">Shyd_41400</name>
</gene>
<dbReference type="EMBL" id="BNDW01000025">
    <property type="protein sequence ID" value="GHI22769.1"/>
    <property type="molecule type" value="Genomic_DNA"/>
</dbReference>
<dbReference type="InterPro" id="IPR052182">
    <property type="entry name" value="Glycogen/Maltodextrin_Phosph"/>
</dbReference>
<dbReference type="PANTHER" id="PTHR42655">
    <property type="entry name" value="GLYCOGEN PHOSPHORYLASE"/>
    <property type="match status" value="1"/>
</dbReference>
<evidence type="ECO:0000313" key="2">
    <source>
        <dbReference type="EMBL" id="GHI22769.1"/>
    </source>
</evidence>
<reference evidence="2" key="1">
    <citation type="submission" date="2024-05" db="EMBL/GenBank/DDBJ databases">
        <title>Whole genome shotgun sequence of Streptomyces hydrogenans NBRC 13475.</title>
        <authorList>
            <person name="Komaki H."/>
            <person name="Tamura T."/>
        </authorList>
    </citation>
    <scope>NUCLEOTIDE SEQUENCE</scope>
    <source>
        <strain evidence="2">NBRC 13475</strain>
    </source>
</reference>
<protein>
    <submittedName>
        <fullName evidence="2">Uncharacterized protein</fullName>
    </submittedName>
</protein>
<dbReference type="SUPFAM" id="SSF53756">
    <property type="entry name" value="UDP-Glycosyltransferase/glycogen phosphorylase"/>
    <property type="match status" value="1"/>
</dbReference>
<dbReference type="Proteomes" id="UP001052739">
    <property type="component" value="Unassembled WGS sequence"/>
</dbReference>
<comment type="caution">
    <text evidence="2">The sequence shown here is derived from an EMBL/GenBank/DDBJ whole genome shotgun (WGS) entry which is preliminary data.</text>
</comment>
<feature type="region of interest" description="Disordered" evidence="1">
    <location>
        <begin position="154"/>
        <end position="221"/>
    </location>
</feature>
<proteinExistence type="predicted"/>